<dbReference type="VEuPathDB" id="FungiDB:H257_08583"/>
<dbReference type="Proteomes" id="UP000266643">
    <property type="component" value="Unassembled WGS sequence"/>
</dbReference>
<dbReference type="Proteomes" id="UP000275652">
    <property type="component" value="Unassembled WGS sequence"/>
</dbReference>
<evidence type="ECO:0000313" key="1">
    <source>
        <dbReference type="EMBL" id="RHY10603.1"/>
    </source>
</evidence>
<reference evidence="8 14" key="1">
    <citation type="journal article" date="2018" name="J. Invertebr. Pathol.">
        <title>New genotyping method for the causative agent of crayfish plague (Aphanomyces astaci) based on whole genome data.</title>
        <authorList>
            <person name="Minardi D."/>
            <person name="Studholme D.J."/>
            <person name="van der Giezen M."/>
            <person name="Pretto T."/>
            <person name="Oidtmann B."/>
        </authorList>
    </citation>
    <scope>NUCLEOTIDE SEQUENCE [LARGE SCALE GENOMIC DNA]</scope>
    <source>
        <strain evidence="8 14">KB13</strain>
    </source>
</reference>
<evidence type="ECO:0000313" key="7">
    <source>
        <dbReference type="EMBL" id="RHZ41066.1"/>
    </source>
</evidence>
<evidence type="ECO:0000313" key="11">
    <source>
        <dbReference type="Proteomes" id="UP000266196"/>
    </source>
</evidence>
<evidence type="ECO:0000313" key="13">
    <source>
        <dbReference type="Proteomes" id="UP000266643"/>
    </source>
</evidence>
<evidence type="ECO:0000313" key="8">
    <source>
        <dbReference type="EMBL" id="RLO03523.1"/>
    </source>
</evidence>
<dbReference type="EMBL" id="QUTF01005663">
    <property type="protein sequence ID" value="RHZ41066.1"/>
    <property type="molecule type" value="Genomic_DNA"/>
</dbReference>
<organism evidence="6 11">
    <name type="scientific">Aphanomyces astaci</name>
    <name type="common">Crayfish plague agent</name>
    <dbReference type="NCBI Taxonomy" id="112090"/>
    <lineage>
        <taxon>Eukaryota</taxon>
        <taxon>Sar</taxon>
        <taxon>Stramenopiles</taxon>
        <taxon>Oomycota</taxon>
        <taxon>Saprolegniomycetes</taxon>
        <taxon>Saprolegniales</taxon>
        <taxon>Verrucalvaceae</taxon>
        <taxon>Aphanomyces</taxon>
    </lineage>
</organism>
<evidence type="ECO:0000313" key="15">
    <source>
        <dbReference type="Proteomes" id="UP000283543"/>
    </source>
</evidence>
<dbReference type="EMBL" id="QUTC01001130">
    <property type="protein sequence ID" value="RHY77339.1"/>
    <property type="molecule type" value="Genomic_DNA"/>
</dbReference>
<dbReference type="Proteomes" id="UP000265427">
    <property type="component" value="Unassembled WGS sequence"/>
</dbReference>
<proteinExistence type="predicted"/>
<dbReference type="EMBL" id="QUSZ01002101">
    <property type="protein sequence ID" value="RHY23462.1"/>
    <property type="molecule type" value="Genomic_DNA"/>
</dbReference>
<dbReference type="Proteomes" id="UP000283543">
    <property type="component" value="Unassembled WGS sequence"/>
</dbReference>
<evidence type="ECO:0000313" key="16">
    <source>
        <dbReference type="Proteomes" id="UP000286510"/>
    </source>
</evidence>
<protein>
    <submittedName>
        <fullName evidence="6">Uncharacterized protein</fullName>
    </submittedName>
</protein>
<gene>
    <name evidence="1" type="ORF">DYB25_003059</name>
    <name evidence="7" type="ORF">DYB26_007680</name>
    <name evidence="8" type="ORF">DYB28_001539</name>
    <name evidence="3" type="ORF">DYB30_008218</name>
    <name evidence="6" type="ORF">DYB31_015928</name>
    <name evidence="5" type="ORF">DYB34_002092</name>
    <name evidence="2" type="ORF">DYB36_007149</name>
    <name evidence="4" type="ORF">DYB38_002674</name>
</gene>
<dbReference type="EMBL" id="QUTB01000503">
    <property type="protein sequence ID" value="RHY77690.1"/>
    <property type="molecule type" value="Genomic_DNA"/>
</dbReference>
<evidence type="ECO:0000313" key="6">
    <source>
        <dbReference type="EMBL" id="RHZ10623.1"/>
    </source>
</evidence>
<dbReference type="AlphaFoldDB" id="A0A397F081"/>
<evidence type="ECO:0000313" key="10">
    <source>
        <dbReference type="Proteomes" id="UP000265716"/>
    </source>
</evidence>
<dbReference type="EMBL" id="QUTE01011194">
    <property type="protein sequence ID" value="RHZ10623.1"/>
    <property type="molecule type" value="Genomic_DNA"/>
</dbReference>
<reference evidence="9 10" key="2">
    <citation type="submission" date="2018-08" db="EMBL/GenBank/DDBJ databases">
        <title>Aphanomyces genome sequencing and annotation.</title>
        <authorList>
            <person name="Minardi D."/>
            <person name="Oidtmann B."/>
            <person name="Van Der Giezen M."/>
            <person name="Studholme D.J."/>
        </authorList>
    </citation>
    <scope>NUCLEOTIDE SEQUENCE [LARGE SCALE GENOMIC DNA]</scope>
    <source>
        <strain evidence="6 11">197901</strain>
        <strain evidence="3 13">D2</strain>
        <strain evidence="7 16">FDL457</strain>
        <strain evidence="2 9">Kv</strain>
        <strain evidence="4 10">SA</strain>
        <strain evidence="5 15">Si</strain>
        <strain evidence="1 12">Yx</strain>
    </source>
</reference>
<evidence type="ECO:0000313" key="4">
    <source>
        <dbReference type="EMBL" id="RHY77339.1"/>
    </source>
</evidence>
<evidence type="ECO:0000313" key="2">
    <source>
        <dbReference type="EMBL" id="RHY23462.1"/>
    </source>
</evidence>
<comment type="caution">
    <text evidence="6">The sequence shown here is derived from an EMBL/GenBank/DDBJ whole genome shotgun (WGS) entry which is preliminary data.</text>
</comment>
<dbReference type="EMBL" id="QUTA01006561">
    <property type="protein sequence ID" value="RHY10603.1"/>
    <property type="molecule type" value="Genomic_DNA"/>
</dbReference>
<dbReference type="EMBL" id="QUTD01008563">
    <property type="protein sequence ID" value="RHY45716.1"/>
    <property type="molecule type" value="Genomic_DNA"/>
</dbReference>
<dbReference type="Proteomes" id="UP000286510">
    <property type="component" value="Unassembled WGS sequence"/>
</dbReference>
<accession>A0A397F081</accession>
<evidence type="ECO:0000313" key="14">
    <source>
        <dbReference type="Proteomes" id="UP000275652"/>
    </source>
</evidence>
<sequence>MNSTAASTTSAVRRNPLVKQFVLENDRPSKISHLNFGMLSATDMMRMSEVPIHSKYTHDVATIYLQPT</sequence>
<evidence type="ECO:0000313" key="9">
    <source>
        <dbReference type="Proteomes" id="UP000265427"/>
    </source>
</evidence>
<name>A0A397F081_APHAT</name>
<dbReference type="Proteomes" id="UP000266196">
    <property type="component" value="Unassembled WGS sequence"/>
</dbReference>
<dbReference type="Proteomes" id="UP000265716">
    <property type="component" value="Unassembled WGS sequence"/>
</dbReference>
<dbReference type="Proteomes" id="UP000266239">
    <property type="component" value="Unassembled WGS sequence"/>
</dbReference>
<dbReference type="EMBL" id="QUTI01030704">
    <property type="protein sequence ID" value="RLO03523.1"/>
    <property type="molecule type" value="Genomic_DNA"/>
</dbReference>
<evidence type="ECO:0000313" key="3">
    <source>
        <dbReference type="EMBL" id="RHY45716.1"/>
    </source>
</evidence>
<evidence type="ECO:0000313" key="12">
    <source>
        <dbReference type="Proteomes" id="UP000266239"/>
    </source>
</evidence>
<evidence type="ECO:0000313" key="5">
    <source>
        <dbReference type="EMBL" id="RHY77690.1"/>
    </source>
</evidence>